<sequence length="96" mass="10803">MNKTLFLLVASMPFTASFAIAKNTFNANPVWGNDTYGHLQTGDIVYQDDEIICLHGKSNKCYDKKVIMECGMPPESLPEKLKYQECKDALAEEPNK</sequence>
<name>A0AAE5LJH9_9VIBR</name>
<reference evidence="2 3" key="1">
    <citation type="submission" date="2019-08" db="EMBL/GenBank/DDBJ databases">
        <title>Draft genome sequencing and comparative genomics of hatchery-associated Vibrios.</title>
        <authorList>
            <person name="Kehlet-Delgado H."/>
            <person name="Mueller R.S."/>
        </authorList>
    </citation>
    <scope>NUCLEOTIDE SEQUENCE [LARGE SCALE GENOMIC DNA]</scope>
    <source>
        <strain evidence="2 3">01-65-5-1</strain>
    </source>
</reference>
<dbReference type="RefSeq" id="WP_171324397.1">
    <property type="nucleotide sequence ID" value="NZ_JAKETW010000036.1"/>
</dbReference>
<feature type="chain" id="PRO_5042049981" evidence="1">
    <location>
        <begin position="22"/>
        <end position="96"/>
    </location>
</feature>
<comment type="caution">
    <text evidence="2">The sequence shown here is derived from an EMBL/GenBank/DDBJ whole genome shotgun (WGS) entry which is preliminary data.</text>
</comment>
<evidence type="ECO:0000313" key="3">
    <source>
        <dbReference type="Proteomes" id="UP000572722"/>
    </source>
</evidence>
<keyword evidence="1" id="KW-0732">Signal</keyword>
<organism evidence="2 3">
    <name type="scientific">Vibrio tubiashii</name>
    <dbReference type="NCBI Taxonomy" id="29498"/>
    <lineage>
        <taxon>Bacteria</taxon>
        <taxon>Pseudomonadati</taxon>
        <taxon>Pseudomonadota</taxon>
        <taxon>Gammaproteobacteria</taxon>
        <taxon>Vibrionales</taxon>
        <taxon>Vibrionaceae</taxon>
        <taxon>Vibrio</taxon>
        <taxon>Vibrio oreintalis group</taxon>
    </lineage>
</organism>
<gene>
    <name evidence="2" type="ORF">F0237_18645</name>
</gene>
<dbReference type="AlphaFoldDB" id="A0AAE5LJH9"/>
<dbReference type="Proteomes" id="UP000572722">
    <property type="component" value="Unassembled WGS sequence"/>
</dbReference>
<feature type="signal peptide" evidence="1">
    <location>
        <begin position="1"/>
        <end position="21"/>
    </location>
</feature>
<protein>
    <submittedName>
        <fullName evidence="2">Uncharacterized protein</fullName>
    </submittedName>
</protein>
<accession>A0AAE5LJH9</accession>
<evidence type="ECO:0000313" key="2">
    <source>
        <dbReference type="EMBL" id="NOI82689.1"/>
    </source>
</evidence>
<evidence type="ECO:0000256" key="1">
    <source>
        <dbReference type="SAM" id="SignalP"/>
    </source>
</evidence>
<dbReference type="EMBL" id="VTXO01000009">
    <property type="protein sequence ID" value="NOI82689.1"/>
    <property type="molecule type" value="Genomic_DNA"/>
</dbReference>
<proteinExistence type="predicted"/>